<reference evidence="7" key="1">
    <citation type="submission" date="2015-11" db="EMBL/GenBank/DDBJ databases">
        <title>De novo transcriptome assembly of four potential Pierce s Disease insect vectors from Arizona vineyards.</title>
        <authorList>
            <person name="Tassone E.E."/>
        </authorList>
    </citation>
    <scope>NUCLEOTIDE SEQUENCE</scope>
</reference>
<feature type="signal peptide" evidence="6">
    <location>
        <begin position="1"/>
        <end position="19"/>
    </location>
</feature>
<evidence type="ECO:0000313" key="7">
    <source>
        <dbReference type="EMBL" id="JAT12204.1"/>
    </source>
</evidence>
<evidence type="ECO:0000256" key="2">
    <source>
        <dbReference type="ARBA" id="ARBA00005679"/>
    </source>
</evidence>
<evidence type="ECO:0000313" key="8">
    <source>
        <dbReference type="EMBL" id="JAT12318.1"/>
    </source>
</evidence>
<protein>
    <recommendedName>
        <fullName evidence="11">Saposin A-type domain-containing protein</fullName>
    </recommendedName>
</protein>
<evidence type="ECO:0000313" key="9">
    <source>
        <dbReference type="EMBL" id="JAT22003.1"/>
    </source>
</evidence>
<dbReference type="EMBL" id="GEBQ01015024">
    <property type="protein sequence ID" value="JAT24953.1"/>
    <property type="molecule type" value="Transcribed_RNA"/>
</dbReference>
<evidence type="ECO:0000256" key="5">
    <source>
        <dbReference type="ARBA" id="ARBA00023180"/>
    </source>
</evidence>
<dbReference type="PANTHER" id="PTHR13234">
    <property type="entry name" value="GAMMA-INTERFERON INDUCIBLE LYSOSOMAL THIOL REDUCTASE GILT"/>
    <property type="match status" value="1"/>
</dbReference>
<keyword evidence="4 6" id="KW-0732">Signal</keyword>
<keyword evidence="5" id="KW-0325">Glycoprotein</keyword>
<evidence type="ECO:0000256" key="4">
    <source>
        <dbReference type="ARBA" id="ARBA00022729"/>
    </source>
</evidence>
<evidence type="ECO:0000256" key="3">
    <source>
        <dbReference type="ARBA" id="ARBA00022525"/>
    </source>
</evidence>
<evidence type="ECO:0008006" key="11">
    <source>
        <dbReference type="Google" id="ProtNLM"/>
    </source>
</evidence>
<dbReference type="PANTHER" id="PTHR13234:SF8">
    <property type="entry name" value="GAMMA-INTERFERON-INDUCIBLE LYSOSOMAL THIOL REDUCTASE"/>
    <property type="match status" value="1"/>
</dbReference>
<proteinExistence type="inferred from homology"/>
<evidence type="ECO:0000313" key="10">
    <source>
        <dbReference type="EMBL" id="JAT24953.1"/>
    </source>
</evidence>
<organism evidence="7">
    <name type="scientific">Graphocephala atropunctata</name>
    <dbReference type="NCBI Taxonomy" id="36148"/>
    <lineage>
        <taxon>Eukaryota</taxon>
        <taxon>Metazoa</taxon>
        <taxon>Ecdysozoa</taxon>
        <taxon>Arthropoda</taxon>
        <taxon>Hexapoda</taxon>
        <taxon>Insecta</taxon>
        <taxon>Pterygota</taxon>
        <taxon>Neoptera</taxon>
        <taxon>Paraneoptera</taxon>
        <taxon>Hemiptera</taxon>
        <taxon>Auchenorrhyncha</taxon>
        <taxon>Membracoidea</taxon>
        <taxon>Cicadellidae</taxon>
        <taxon>Cicadellinae</taxon>
        <taxon>Cicadellini</taxon>
        <taxon>Graphocephala</taxon>
    </lineage>
</organism>
<dbReference type="GO" id="GO:0005576">
    <property type="term" value="C:extracellular region"/>
    <property type="evidence" value="ECO:0007669"/>
    <property type="project" value="UniProtKB-SubCell"/>
</dbReference>
<dbReference type="Pfam" id="PF03227">
    <property type="entry name" value="GILT"/>
    <property type="match status" value="1"/>
</dbReference>
<dbReference type="SUPFAM" id="SSF52833">
    <property type="entry name" value="Thioredoxin-like"/>
    <property type="match status" value="1"/>
</dbReference>
<evidence type="ECO:0000256" key="1">
    <source>
        <dbReference type="ARBA" id="ARBA00004613"/>
    </source>
</evidence>
<dbReference type="EMBL" id="GEBQ01017974">
    <property type="protein sequence ID" value="JAT22003.1"/>
    <property type="molecule type" value="Transcribed_RNA"/>
</dbReference>
<dbReference type="GO" id="GO:0016671">
    <property type="term" value="F:oxidoreductase activity, acting on a sulfur group of donors, disulfide as acceptor"/>
    <property type="evidence" value="ECO:0007669"/>
    <property type="project" value="InterPro"/>
</dbReference>
<dbReference type="InterPro" id="IPR036249">
    <property type="entry name" value="Thioredoxin-like_sf"/>
</dbReference>
<dbReference type="EMBL" id="GEBQ01027773">
    <property type="protein sequence ID" value="JAT12204.1"/>
    <property type="molecule type" value="Transcribed_RNA"/>
</dbReference>
<gene>
    <name evidence="9" type="ORF">g.24071</name>
    <name evidence="10" type="ORF">g.24072</name>
    <name evidence="7" type="ORF">g.24073</name>
    <name evidence="8" type="ORF">g.24074</name>
</gene>
<dbReference type="InterPro" id="IPR004911">
    <property type="entry name" value="Interferon-induced_GILT"/>
</dbReference>
<feature type="chain" id="PRO_5008586690" description="Saposin A-type domain-containing protein" evidence="6">
    <location>
        <begin position="20"/>
        <end position="236"/>
    </location>
</feature>
<name>A0A1B6KLV7_9HEMI</name>
<accession>A0A1B6KLV7</accession>
<comment type="subcellular location">
    <subcellularLocation>
        <location evidence="1">Secreted</location>
    </subcellularLocation>
</comment>
<evidence type="ECO:0000256" key="6">
    <source>
        <dbReference type="SAM" id="SignalP"/>
    </source>
</evidence>
<comment type="similarity">
    <text evidence="2">Belongs to the GILT family.</text>
</comment>
<dbReference type="EMBL" id="GEBQ01027659">
    <property type="protein sequence ID" value="JAT12318.1"/>
    <property type="molecule type" value="Transcribed_RNA"/>
</dbReference>
<sequence length="236" mass="26799">MWSMVLFSLYLLFPDYSLSEEAPLTLTLFYESYCSDCIQFIENQLAVAWQLFKGNMRFDLVPFGKALRSDSIDPEGKYSCQHGPKECLGNKLHACAIWQVCGESGTKDCPPDQMNHLINYILCVEKTKNQLDATPQCAIVEGFDSPAIIHCATSHQGAELNDYYGHRTRNFTHNRMIDFVPTVVFDGVKDAAAAYDLVSEICRARPALCMADPVQTYFKRKKTETSDYFGPFMIMY</sequence>
<dbReference type="AlphaFoldDB" id="A0A1B6KLV7"/>
<keyword evidence="3" id="KW-0964">Secreted</keyword>